<dbReference type="PANTHER" id="PTHR43177">
    <property type="entry name" value="PROTEIN NRFC"/>
    <property type="match status" value="1"/>
</dbReference>
<dbReference type="InterPro" id="IPR017896">
    <property type="entry name" value="4Fe4S_Fe-S-bd"/>
</dbReference>
<protein>
    <submittedName>
        <fullName evidence="6">4Fe-4S dicluster domain-containing protein</fullName>
    </submittedName>
</protein>
<evidence type="ECO:0000256" key="3">
    <source>
        <dbReference type="ARBA" id="ARBA00023004"/>
    </source>
</evidence>
<dbReference type="AlphaFoldDB" id="A0A497EMW8"/>
<keyword evidence="2" id="KW-0479">Metal-binding</keyword>
<dbReference type="Gene3D" id="3.30.70.20">
    <property type="match status" value="2"/>
</dbReference>
<dbReference type="PROSITE" id="PS51379">
    <property type="entry name" value="4FE4S_FER_2"/>
    <property type="match status" value="2"/>
</dbReference>
<comment type="caution">
    <text evidence="6">The sequence shown here is derived from an EMBL/GenBank/DDBJ whole genome shotgun (WGS) entry which is preliminary data.</text>
</comment>
<dbReference type="InterPro" id="IPR017900">
    <property type="entry name" value="4Fe4S_Fe_S_CS"/>
</dbReference>
<sequence>MFKIDRELSDKSNILEQRVLIYDPRKCSGCMYCMIACSFHHYGIIDLNKAFLHVYEDEEKPGSFINIFCTHCEYPACEAACPAEPKAITKDPDSGIVKIDKLRCIGCRSCIYACPNSIPFFDETYDTCVKCDFCNGDPICAKYCSTGALRVVSREEAKEIVEVLFTERGD</sequence>
<accession>A0A497EMW8</accession>
<feature type="domain" description="4Fe-4S ferredoxin-type" evidence="5">
    <location>
        <begin position="95"/>
        <end position="124"/>
    </location>
</feature>
<dbReference type="GO" id="GO:0051539">
    <property type="term" value="F:4 iron, 4 sulfur cluster binding"/>
    <property type="evidence" value="ECO:0007669"/>
    <property type="project" value="UniProtKB-KW"/>
</dbReference>
<evidence type="ECO:0000256" key="4">
    <source>
        <dbReference type="ARBA" id="ARBA00023014"/>
    </source>
</evidence>
<dbReference type="SUPFAM" id="SSF54862">
    <property type="entry name" value="4Fe-4S ferredoxins"/>
    <property type="match status" value="1"/>
</dbReference>
<dbReference type="GO" id="GO:0016491">
    <property type="term" value="F:oxidoreductase activity"/>
    <property type="evidence" value="ECO:0007669"/>
    <property type="project" value="UniProtKB-ARBA"/>
</dbReference>
<reference evidence="6 7" key="1">
    <citation type="submission" date="2018-06" db="EMBL/GenBank/DDBJ databases">
        <title>Extensive metabolic versatility and redundancy in microbially diverse, dynamic hydrothermal sediments.</title>
        <authorList>
            <person name="Dombrowski N."/>
            <person name="Teske A."/>
            <person name="Baker B.J."/>
        </authorList>
    </citation>
    <scope>NUCLEOTIDE SEQUENCE [LARGE SCALE GENOMIC DNA]</scope>
    <source>
        <strain evidence="6">B66_G16</strain>
    </source>
</reference>
<dbReference type="GO" id="GO:0046872">
    <property type="term" value="F:metal ion binding"/>
    <property type="evidence" value="ECO:0007669"/>
    <property type="project" value="UniProtKB-KW"/>
</dbReference>
<evidence type="ECO:0000313" key="6">
    <source>
        <dbReference type="EMBL" id="RLE48567.1"/>
    </source>
</evidence>
<dbReference type="PANTHER" id="PTHR43177:SF3">
    <property type="entry name" value="PROTEIN NRFC HOMOLOG"/>
    <property type="match status" value="1"/>
</dbReference>
<dbReference type="CDD" id="cd10550">
    <property type="entry name" value="DMSOR_beta_like"/>
    <property type="match status" value="1"/>
</dbReference>
<dbReference type="PROSITE" id="PS00198">
    <property type="entry name" value="4FE4S_FER_1"/>
    <property type="match status" value="1"/>
</dbReference>
<evidence type="ECO:0000313" key="7">
    <source>
        <dbReference type="Proteomes" id="UP000278475"/>
    </source>
</evidence>
<proteinExistence type="predicted"/>
<dbReference type="InterPro" id="IPR050954">
    <property type="entry name" value="ET_IronSulfur_Cluster-Binding"/>
</dbReference>
<evidence type="ECO:0000256" key="2">
    <source>
        <dbReference type="ARBA" id="ARBA00022723"/>
    </source>
</evidence>
<keyword evidence="3" id="KW-0408">Iron</keyword>
<gene>
    <name evidence="6" type="ORF">DRJ31_06985</name>
</gene>
<evidence type="ECO:0000259" key="5">
    <source>
        <dbReference type="PROSITE" id="PS51379"/>
    </source>
</evidence>
<keyword evidence="1" id="KW-0004">4Fe-4S</keyword>
<dbReference type="Pfam" id="PF13247">
    <property type="entry name" value="Fer4_11"/>
    <property type="match status" value="1"/>
</dbReference>
<feature type="domain" description="4Fe-4S ferredoxin-type" evidence="5">
    <location>
        <begin position="17"/>
        <end position="47"/>
    </location>
</feature>
<dbReference type="Proteomes" id="UP000278475">
    <property type="component" value="Unassembled WGS sequence"/>
</dbReference>
<name>A0A497EMW8_9CREN</name>
<keyword evidence="4" id="KW-0411">Iron-sulfur</keyword>
<organism evidence="6 7">
    <name type="scientific">Thermoproteota archaeon</name>
    <dbReference type="NCBI Taxonomy" id="2056631"/>
    <lineage>
        <taxon>Archaea</taxon>
        <taxon>Thermoproteota</taxon>
    </lineage>
</organism>
<evidence type="ECO:0000256" key="1">
    <source>
        <dbReference type="ARBA" id="ARBA00022485"/>
    </source>
</evidence>
<dbReference type="EMBL" id="QMQV01000068">
    <property type="protein sequence ID" value="RLE48567.1"/>
    <property type="molecule type" value="Genomic_DNA"/>
</dbReference>